<dbReference type="PANTHER" id="PTHR40624">
    <property type="entry name" value="BIOSYNTHESIS MONOOXYGENASE, PUTATIVE (AFU_ORTHOLOGUE AFUA_1G12025)-RELATED"/>
    <property type="match status" value="1"/>
</dbReference>
<organism evidence="2 3">
    <name type="scientific">Sporothrix eucalyptigena</name>
    <dbReference type="NCBI Taxonomy" id="1812306"/>
    <lineage>
        <taxon>Eukaryota</taxon>
        <taxon>Fungi</taxon>
        <taxon>Dikarya</taxon>
        <taxon>Ascomycota</taxon>
        <taxon>Pezizomycotina</taxon>
        <taxon>Sordariomycetes</taxon>
        <taxon>Sordariomycetidae</taxon>
        <taxon>Ophiostomatales</taxon>
        <taxon>Ophiostomataceae</taxon>
        <taxon>Sporothrix</taxon>
    </lineage>
</organism>
<evidence type="ECO:0000313" key="3">
    <source>
        <dbReference type="Proteomes" id="UP001642482"/>
    </source>
</evidence>
<reference evidence="2 3" key="1">
    <citation type="submission" date="2024-01" db="EMBL/GenBank/DDBJ databases">
        <authorList>
            <person name="Allen C."/>
            <person name="Tagirdzhanova G."/>
        </authorList>
    </citation>
    <scope>NUCLEOTIDE SEQUENCE [LARGE SCALE GENOMIC DNA]</scope>
</reference>
<evidence type="ECO:0000313" key="2">
    <source>
        <dbReference type="EMBL" id="CAK7208611.1"/>
    </source>
</evidence>
<dbReference type="SUPFAM" id="SSF54909">
    <property type="entry name" value="Dimeric alpha+beta barrel"/>
    <property type="match status" value="1"/>
</dbReference>
<dbReference type="PROSITE" id="PS51725">
    <property type="entry name" value="ABM"/>
    <property type="match status" value="1"/>
</dbReference>
<dbReference type="Pfam" id="PF03992">
    <property type="entry name" value="ABM"/>
    <property type="match status" value="1"/>
</dbReference>
<dbReference type="Gene3D" id="3.30.70.100">
    <property type="match status" value="1"/>
</dbReference>
<proteinExistence type="predicted"/>
<feature type="domain" description="ABM" evidence="1">
    <location>
        <begin position="6"/>
        <end position="102"/>
    </location>
</feature>
<accession>A0ABP0AMC3</accession>
<gene>
    <name evidence="2" type="ORF">SEUCBS140593_000231</name>
</gene>
<evidence type="ECO:0000259" key="1">
    <source>
        <dbReference type="PROSITE" id="PS51725"/>
    </source>
</evidence>
<dbReference type="InterPro" id="IPR011008">
    <property type="entry name" value="Dimeric_a/b-barrel"/>
</dbReference>
<dbReference type="PANTHER" id="PTHR40624:SF1">
    <property type="entry name" value="BIOSYNTHESIS MONOOXYGENASE, PUTATIVE (AFU_ORTHOLOGUE AFUA_1G12025)-RELATED"/>
    <property type="match status" value="1"/>
</dbReference>
<comment type="caution">
    <text evidence="2">The sequence shown here is derived from an EMBL/GenBank/DDBJ whole genome shotgun (WGS) entry which is preliminary data.</text>
</comment>
<dbReference type="EMBL" id="CAWUHD010000001">
    <property type="protein sequence ID" value="CAK7208611.1"/>
    <property type="molecule type" value="Genomic_DNA"/>
</dbReference>
<name>A0ABP0AMC3_9PEZI</name>
<dbReference type="InterPro" id="IPR007138">
    <property type="entry name" value="ABM_dom"/>
</dbReference>
<dbReference type="Proteomes" id="UP001642482">
    <property type="component" value="Unassembled WGS sequence"/>
</dbReference>
<keyword evidence="3" id="KW-1185">Reference proteome</keyword>
<protein>
    <recommendedName>
        <fullName evidence="1">ABM domain-containing protein</fullName>
    </recommendedName>
</protein>
<sequence length="111" mass="12491">MADEKIHMTGIVVPAEGKADRLEELLLQHAEFSRKNEPGTIHYEVQRGEERGSEGVRFVVWEVYKDEASRAAHFETEAFHKLIKAFQEEGLAVGAPKAYITKPKGGVTNWP</sequence>